<proteinExistence type="predicted"/>
<evidence type="ECO:0000313" key="2">
    <source>
        <dbReference type="EMBL" id="GIJ86958.1"/>
    </source>
</evidence>
<dbReference type="Proteomes" id="UP001043456">
    <property type="component" value="Unassembled WGS sequence"/>
</dbReference>
<organism evidence="2 3">
    <name type="scientific">Aspergillus pseudoviridinutans</name>
    <dbReference type="NCBI Taxonomy" id="1517512"/>
    <lineage>
        <taxon>Eukaryota</taxon>
        <taxon>Fungi</taxon>
        <taxon>Dikarya</taxon>
        <taxon>Ascomycota</taxon>
        <taxon>Pezizomycotina</taxon>
        <taxon>Eurotiomycetes</taxon>
        <taxon>Eurotiomycetidae</taxon>
        <taxon>Eurotiales</taxon>
        <taxon>Aspergillaceae</taxon>
        <taxon>Aspergillus</taxon>
        <taxon>Aspergillus subgen. Fumigati</taxon>
    </lineage>
</organism>
<dbReference type="AlphaFoldDB" id="A0A9P3BEQ5"/>
<keyword evidence="3" id="KW-1185">Reference proteome</keyword>
<reference evidence="2 3" key="1">
    <citation type="submission" date="2018-10" db="EMBL/GenBank/DDBJ databases">
        <title>Pan-genome distribution and transcriptional activeness of fungal secondary metabolism genes in Aspergillus section Fumigati.</title>
        <authorList>
            <person name="Takahashi H."/>
            <person name="Umemura M."/>
            <person name="Ninomiya A."/>
            <person name="Kusuya Y."/>
            <person name="Urayama S."/>
            <person name="Shimizu M."/>
            <person name="Watanabe A."/>
            <person name="Kamei K."/>
            <person name="Yaguchi T."/>
            <person name="Hagiwara D."/>
        </authorList>
    </citation>
    <scope>NUCLEOTIDE SEQUENCE [LARGE SCALE GENOMIC DNA]</scope>
    <source>
        <strain evidence="2 3">IFM 55266</strain>
    </source>
</reference>
<evidence type="ECO:0000313" key="3">
    <source>
        <dbReference type="Proteomes" id="UP001043456"/>
    </source>
</evidence>
<dbReference type="RefSeq" id="XP_043157704.1">
    <property type="nucleotide sequence ID" value="XM_043301769.1"/>
</dbReference>
<accession>A0A9P3BEQ5</accession>
<dbReference type="OrthoDB" id="4526167at2759"/>
<dbReference type="EMBL" id="BHVY01000004">
    <property type="protein sequence ID" value="GIJ86958.1"/>
    <property type="molecule type" value="Genomic_DNA"/>
</dbReference>
<protein>
    <submittedName>
        <fullName evidence="2">Uncharacterized protein</fullName>
    </submittedName>
</protein>
<feature type="region of interest" description="Disordered" evidence="1">
    <location>
        <begin position="129"/>
        <end position="169"/>
    </location>
</feature>
<gene>
    <name evidence="2" type="ORF">Asppvi_005857</name>
</gene>
<name>A0A9P3BEQ5_9EURO</name>
<sequence length="251" mass="28452">MALESRHKPLTMQGALAKLRDSSVVIDRRGGLREDEEKRAAEAFSLLEHGGPEPGSKGEKNRKKYFKFLKKVNELSGRSMVALSAAALGLYAVSNMKERLRLDLPYEIDRIKEELVNPTLRDLYDTYPRVPVQANSPPHQSQSAVQQSDKQVTDTPNLTSLNMSQHGSAHVPAQKHLQSVSLNLQLRDLVAFLQRYQESNQQLQMECPFFGDPLPFIQFRLGQHADHQAKLEFSQPLATLFIQYIMNRGEE</sequence>
<feature type="compositionally biased region" description="Polar residues" evidence="1">
    <location>
        <begin position="133"/>
        <end position="167"/>
    </location>
</feature>
<comment type="caution">
    <text evidence="2">The sequence shown here is derived from an EMBL/GenBank/DDBJ whole genome shotgun (WGS) entry which is preliminary data.</text>
</comment>
<evidence type="ECO:0000256" key="1">
    <source>
        <dbReference type="SAM" id="MobiDB-lite"/>
    </source>
</evidence>
<dbReference type="GeneID" id="67004468"/>